<dbReference type="InterPro" id="IPR011078">
    <property type="entry name" value="PyrdxlP_homeostasis"/>
</dbReference>
<comment type="similarity">
    <text evidence="2 3">Belongs to the pyridoxal phosphate-binding protein YggS/PROSC family.</text>
</comment>
<dbReference type="InterPro" id="IPR029066">
    <property type="entry name" value="PLP-binding_barrel"/>
</dbReference>
<dbReference type="PROSITE" id="PS01211">
    <property type="entry name" value="UPF0001"/>
    <property type="match status" value="1"/>
</dbReference>
<organism evidence="5 6">
    <name type="scientific">Komagataella pastoris</name>
    <name type="common">Yeast</name>
    <name type="synonym">Pichia pastoris</name>
    <dbReference type="NCBI Taxonomy" id="4922"/>
    <lineage>
        <taxon>Eukaryota</taxon>
        <taxon>Fungi</taxon>
        <taxon>Dikarya</taxon>
        <taxon>Ascomycota</taxon>
        <taxon>Saccharomycotina</taxon>
        <taxon>Pichiomycetes</taxon>
        <taxon>Pichiales</taxon>
        <taxon>Pichiaceae</taxon>
        <taxon>Komagataella</taxon>
    </lineage>
</organism>
<dbReference type="AlphaFoldDB" id="A0A1B2JBD0"/>
<feature type="domain" description="Alanine racemase N-terminal" evidence="4">
    <location>
        <begin position="62"/>
        <end position="282"/>
    </location>
</feature>
<dbReference type="GO" id="GO:0030170">
    <property type="term" value="F:pyridoxal phosphate binding"/>
    <property type="evidence" value="ECO:0007669"/>
    <property type="project" value="UniProtKB-UniRule"/>
</dbReference>
<sequence>MSFLPFWVSEFLGLSRMIQYLSCEYFPMLNHFIKRLIPLRTMSTYPKATEERSKELVENVDHILNRVNSIKSPNGRPVNLVCVSKLKPSSDIMALYDAGFRHFGENYVQELVSKAQELPKDIKWHFIGGLQTNKCKDLATRIDNLYAVETIDSIKKANKLNSSRDESKPKINVFIQVNTSGEEQKSGISSYEDLLSLAKVIKNDCPNLILKGLMTIGSIKQSTAAGERNEDFDQLSSYNEKLESDLGTTLELSMGMSSDFEQAIKQGSTSVRVGSNIFGARPPRNGH</sequence>
<reference evidence="5 6" key="1">
    <citation type="submission" date="2016-02" db="EMBL/GenBank/DDBJ databases">
        <title>Comparative genomic and transcriptomic foundation for Pichia pastoris.</title>
        <authorList>
            <person name="Love K.R."/>
            <person name="Shah K.A."/>
            <person name="Whittaker C.A."/>
            <person name="Wu J."/>
            <person name="Bartlett M.C."/>
            <person name="Ma D."/>
            <person name="Leeson R.L."/>
            <person name="Priest M."/>
            <person name="Young S.K."/>
            <person name="Love J.C."/>
        </authorList>
    </citation>
    <scope>NUCLEOTIDE SEQUENCE [LARGE SCALE GENOMIC DNA]</scope>
    <source>
        <strain evidence="5 6">ATCC 28485</strain>
    </source>
</reference>
<evidence type="ECO:0000256" key="1">
    <source>
        <dbReference type="ARBA" id="ARBA00022898"/>
    </source>
</evidence>
<dbReference type="HAMAP" id="MF_02087">
    <property type="entry name" value="PLP_homeostasis"/>
    <property type="match status" value="1"/>
</dbReference>
<keyword evidence="1 2" id="KW-0663">Pyridoxal phosphate</keyword>
<proteinExistence type="inferred from homology"/>
<evidence type="ECO:0000256" key="3">
    <source>
        <dbReference type="RuleBase" id="RU004514"/>
    </source>
</evidence>
<dbReference type="Proteomes" id="UP000094565">
    <property type="component" value="Chromosome 2"/>
</dbReference>
<accession>A0A1B2JBD0</accession>
<dbReference type="PANTHER" id="PTHR10146:SF14">
    <property type="entry name" value="PYRIDOXAL PHOSPHATE HOMEOSTASIS PROTEIN"/>
    <property type="match status" value="1"/>
</dbReference>
<gene>
    <name evidence="5" type="primary">YBL036C</name>
    <name evidence="5" type="ORF">ATY40_BA7502678</name>
</gene>
<keyword evidence="6" id="KW-1185">Reference proteome</keyword>
<evidence type="ECO:0000259" key="4">
    <source>
        <dbReference type="Pfam" id="PF01168"/>
    </source>
</evidence>
<name>A0A1B2JBD0_PICPA</name>
<dbReference type="EMBL" id="CP014585">
    <property type="protein sequence ID" value="ANZ75354.1"/>
    <property type="molecule type" value="Genomic_DNA"/>
</dbReference>
<dbReference type="NCBIfam" id="TIGR00044">
    <property type="entry name" value="YggS family pyridoxal phosphate-dependent enzyme"/>
    <property type="match status" value="1"/>
</dbReference>
<evidence type="ECO:0000313" key="5">
    <source>
        <dbReference type="EMBL" id="ANZ75354.1"/>
    </source>
</evidence>
<comment type="function">
    <text evidence="2">Pyridoxal 5'-phosphate (PLP)-binding protein, which may be involved in intracellular homeostatic regulation of pyridoxal 5'-phosphate (PLP), the active form of vitamin B6.</text>
</comment>
<evidence type="ECO:0000313" key="6">
    <source>
        <dbReference type="Proteomes" id="UP000094565"/>
    </source>
</evidence>
<dbReference type="Gene3D" id="3.20.20.10">
    <property type="entry name" value="Alanine racemase"/>
    <property type="match status" value="1"/>
</dbReference>
<feature type="modified residue" description="N6-(pyridoxal phosphate)lysine" evidence="2">
    <location>
        <position position="85"/>
    </location>
</feature>
<dbReference type="FunFam" id="3.20.20.10:FF:000007">
    <property type="entry name" value="Pyridoxal phosphate homeostasis protein"/>
    <property type="match status" value="1"/>
</dbReference>
<dbReference type="InterPro" id="IPR001608">
    <property type="entry name" value="Ala_racemase_N"/>
</dbReference>
<evidence type="ECO:0000256" key="2">
    <source>
        <dbReference type="HAMAP-Rule" id="MF_03225"/>
    </source>
</evidence>
<dbReference type="Pfam" id="PF01168">
    <property type="entry name" value="Ala_racemase_N"/>
    <property type="match status" value="1"/>
</dbReference>
<dbReference type="SUPFAM" id="SSF51419">
    <property type="entry name" value="PLP-binding barrel"/>
    <property type="match status" value="1"/>
</dbReference>
<dbReference type="OrthoDB" id="10264196at2759"/>
<protein>
    <recommendedName>
        <fullName evidence="2">Pyridoxal phosphate homeostasis protein</fullName>
        <shortName evidence="2">PLP homeostasis protein</shortName>
    </recommendedName>
</protein>
<dbReference type="CDD" id="cd06822">
    <property type="entry name" value="PLPDE_III_YBL036c_euk"/>
    <property type="match status" value="1"/>
</dbReference>
<dbReference type="PANTHER" id="PTHR10146">
    <property type="entry name" value="PROLINE SYNTHETASE CO-TRANSCRIBED BACTERIAL HOMOLOG PROTEIN"/>
    <property type="match status" value="1"/>
</dbReference>